<dbReference type="PANTHER" id="PTHR31605">
    <property type="entry name" value="GLYCEROL-3-PHOSPHATE O-ACYLTRANSFERASE 1"/>
    <property type="match status" value="1"/>
</dbReference>
<dbReference type="InterPro" id="IPR052744">
    <property type="entry name" value="GPAT/DAPAT"/>
</dbReference>
<dbReference type="VEuPathDB" id="FungiDB:BD410DRAFT_898776"/>
<dbReference type="PANTHER" id="PTHR31605:SF0">
    <property type="entry name" value="GLYCEROL-3-PHOSPHATE O-ACYLTRANSFERASE 1"/>
    <property type="match status" value="1"/>
</dbReference>
<evidence type="ECO:0000313" key="4">
    <source>
        <dbReference type="EMBL" id="TDL21704.1"/>
    </source>
</evidence>
<dbReference type="AlphaFoldDB" id="A0A4Y7Q229"/>
<dbReference type="GO" id="GO:0016287">
    <property type="term" value="F:glycerone-phosphate O-acyltransferase activity"/>
    <property type="evidence" value="ECO:0007669"/>
    <property type="project" value="TreeGrafter"/>
</dbReference>
<keyword evidence="4" id="KW-0808">Transferase</keyword>
<keyword evidence="2" id="KW-1133">Transmembrane helix</keyword>
<proteinExistence type="predicted"/>
<dbReference type="Proteomes" id="UP000294933">
    <property type="component" value="Unassembled WGS sequence"/>
</dbReference>
<feature type="transmembrane region" description="Helical" evidence="2">
    <location>
        <begin position="373"/>
        <end position="394"/>
    </location>
</feature>
<protein>
    <submittedName>
        <fullName evidence="4">Acyltransferase</fullName>
    </submittedName>
</protein>
<dbReference type="GO" id="GO:0004366">
    <property type="term" value="F:glycerol-3-phosphate O-acyltransferase activity"/>
    <property type="evidence" value="ECO:0007669"/>
    <property type="project" value="TreeGrafter"/>
</dbReference>
<keyword evidence="4" id="KW-0012">Acyltransferase</keyword>
<evidence type="ECO:0000256" key="1">
    <source>
        <dbReference type="SAM" id="MobiDB-lite"/>
    </source>
</evidence>
<dbReference type="SMART" id="SM00563">
    <property type="entry name" value="PlsC"/>
    <property type="match status" value="1"/>
</dbReference>
<organism evidence="4 5">
    <name type="scientific">Rickenella mellea</name>
    <dbReference type="NCBI Taxonomy" id="50990"/>
    <lineage>
        <taxon>Eukaryota</taxon>
        <taxon>Fungi</taxon>
        <taxon>Dikarya</taxon>
        <taxon>Basidiomycota</taxon>
        <taxon>Agaricomycotina</taxon>
        <taxon>Agaricomycetes</taxon>
        <taxon>Hymenochaetales</taxon>
        <taxon>Rickenellaceae</taxon>
        <taxon>Rickenella</taxon>
    </lineage>
</organism>
<feature type="region of interest" description="Disordered" evidence="1">
    <location>
        <begin position="647"/>
        <end position="691"/>
    </location>
</feature>
<dbReference type="Pfam" id="PF01553">
    <property type="entry name" value="Acyltransferase"/>
    <property type="match status" value="1"/>
</dbReference>
<feature type="domain" description="Phospholipid/glycerol acyltransferase" evidence="3">
    <location>
        <begin position="40"/>
        <end position="170"/>
    </location>
</feature>
<dbReference type="GO" id="GO:0008654">
    <property type="term" value="P:phospholipid biosynthetic process"/>
    <property type="evidence" value="ECO:0007669"/>
    <property type="project" value="TreeGrafter"/>
</dbReference>
<accession>A0A4Y7Q229</accession>
<feature type="compositionally biased region" description="Low complexity" evidence="1">
    <location>
        <begin position="660"/>
        <end position="673"/>
    </location>
</feature>
<keyword evidence="2" id="KW-0812">Transmembrane</keyword>
<dbReference type="STRING" id="50990.A0A4Y7Q229"/>
<dbReference type="InterPro" id="IPR002123">
    <property type="entry name" value="Plipid/glycerol_acylTrfase"/>
</dbReference>
<dbReference type="SUPFAM" id="SSF69593">
    <property type="entry name" value="Glycerol-3-phosphate (1)-acyltransferase"/>
    <property type="match status" value="1"/>
</dbReference>
<feature type="region of interest" description="Disordered" evidence="1">
    <location>
        <begin position="511"/>
        <end position="538"/>
    </location>
</feature>
<dbReference type="CDD" id="cd07992">
    <property type="entry name" value="LPLAT_AAK14816-like"/>
    <property type="match status" value="1"/>
</dbReference>
<name>A0A4Y7Q229_9AGAM</name>
<feature type="transmembrane region" description="Helical" evidence="2">
    <location>
        <begin position="400"/>
        <end position="419"/>
    </location>
</feature>
<dbReference type="OrthoDB" id="1044435at2759"/>
<evidence type="ECO:0000313" key="5">
    <source>
        <dbReference type="Proteomes" id="UP000294933"/>
    </source>
</evidence>
<evidence type="ECO:0000259" key="3">
    <source>
        <dbReference type="SMART" id="SM00563"/>
    </source>
</evidence>
<reference evidence="4 5" key="1">
    <citation type="submission" date="2018-06" db="EMBL/GenBank/DDBJ databases">
        <title>A transcriptomic atlas of mushroom development highlights an independent origin of complex multicellularity.</title>
        <authorList>
            <consortium name="DOE Joint Genome Institute"/>
            <person name="Krizsan K."/>
            <person name="Almasi E."/>
            <person name="Merenyi Z."/>
            <person name="Sahu N."/>
            <person name="Viragh M."/>
            <person name="Koszo T."/>
            <person name="Mondo S."/>
            <person name="Kiss B."/>
            <person name="Balint B."/>
            <person name="Kues U."/>
            <person name="Barry K."/>
            <person name="Hegedus J.C."/>
            <person name="Henrissat B."/>
            <person name="Johnson J."/>
            <person name="Lipzen A."/>
            <person name="Ohm R."/>
            <person name="Nagy I."/>
            <person name="Pangilinan J."/>
            <person name="Yan J."/>
            <person name="Xiong Y."/>
            <person name="Grigoriev I.V."/>
            <person name="Hibbett D.S."/>
            <person name="Nagy L.G."/>
        </authorList>
    </citation>
    <scope>NUCLEOTIDE SEQUENCE [LARGE SCALE GENOMIC DNA]</scope>
    <source>
        <strain evidence="4 5">SZMC22713</strain>
    </source>
</reference>
<evidence type="ECO:0000256" key="2">
    <source>
        <dbReference type="SAM" id="Phobius"/>
    </source>
</evidence>
<keyword evidence="2" id="KW-0472">Membrane</keyword>
<keyword evidence="5" id="KW-1185">Reference proteome</keyword>
<gene>
    <name evidence="4" type="ORF">BD410DRAFT_898776</name>
</gene>
<dbReference type="EMBL" id="ML170179">
    <property type="protein sequence ID" value="TDL21704.1"/>
    <property type="molecule type" value="Genomic_DNA"/>
</dbReference>
<sequence>MSESKVLHRVIRRIAGWAVWSFFTEVHVIGGENVPADGPIIVCATHHNMMLDPAILSSAFPRGRIMNYWTKASLFANPAVAWILHSTGNIPVDRKSKDNQGLFRGTFMALAKGEAVALFPEGTSYTEPRIMQVKDGAAWAALEYTKWARENPGKAAKKGVMIIPAGIVYTNKSKYRSQVIMEFGEPIPMTEYEDQFLSPVDGEARKAVKRLTTRIEREMIRSTINAPDWNTLYAARMARDLLWENEYSIPLDDFVAVNQTIVDLFSTPDLAPNFPAIRRHLLTYYSLLEYSKLTNSLLSSLPLPPSLDPSHPTPLPSRLYTLAILIRDTLSCAVRLPFAFVPLLLHAPAYAVARLGARLAEDEEETQAQNKVVFGLVLLLMLYPMVFFFVWALLLYTRSGALVAAGSVWLLAVYHVQIINENYEHAKRLIAAWRVLVGVWTPKKWDLSVMALTQYTTPLTPAENPWVKRPVTPTPSDPSSLAPTASTTLAHGLPANNIPIVAPTPISAPTASSSPLTLTTPNKSLTPTPTLTPTQTTTPFATKTKNWRKRLPPSRRLVRHVLRARSEAAAALASLFEYLDDPVVGQKFVYASPHLARMYNTTNGQGVVNANPGDPEATSRRAHEVISFLRARGAKISALTHRVKGDWDAVSSSDAEGDMDSFSFGDTGSGSDTPTYEKDEPVVWVPPSVKH</sequence>